<evidence type="ECO:0000313" key="4">
    <source>
        <dbReference type="Proteomes" id="UP001225134"/>
    </source>
</evidence>
<dbReference type="InterPro" id="IPR006555">
    <property type="entry name" value="ATP-dep_Helicase_C"/>
</dbReference>
<comment type="similarity">
    <text evidence="1">Belongs to the helicase family. DinG subfamily.</text>
</comment>
<reference evidence="3 4" key="1">
    <citation type="submission" date="2023-06" db="EMBL/GenBank/DDBJ databases">
        <title>Antibody response to the Sneathia vaginalis cytopathogenic toxin A during pregnancy.</title>
        <authorList>
            <person name="Mccoy Z.T."/>
            <person name="Serrano M.G."/>
            <person name="Spaine K."/>
            <person name="Edwards D.J."/>
            <person name="Buck G.A."/>
            <person name="Jefferson K."/>
        </authorList>
    </citation>
    <scope>NUCLEOTIDE SEQUENCE [LARGE SCALE GENOMIC DNA]</scope>
    <source>
        <strain evidence="3 4">CCUG 42621</strain>
    </source>
</reference>
<dbReference type="PANTHER" id="PTHR11472:SF34">
    <property type="entry name" value="REGULATOR OF TELOMERE ELONGATION HELICASE 1"/>
    <property type="match status" value="1"/>
</dbReference>
<dbReference type="GO" id="GO:0004386">
    <property type="term" value="F:helicase activity"/>
    <property type="evidence" value="ECO:0007669"/>
    <property type="project" value="UniProtKB-KW"/>
</dbReference>
<dbReference type="Pfam" id="PF13307">
    <property type="entry name" value="Helicase_C_2"/>
    <property type="match status" value="1"/>
</dbReference>
<organism evidence="3 4">
    <name type="scientific">Sneathia sanguinegens</name>
    <dbReference type="NCBI Taxonomy" id="40543"/>
    <lineage>
        <taxon>Bacteria</taxon>
        <taxon>Fusobacteriati</taxon>
        <taxon>Fusobacteriota</taxon>
        <taxon>Fusobacteriia</taxon>
        <taxon>Fusobacteriales</taxon>
        <taxon>Leptotrichiaceae</taxon>
        <taxon>Sneathia</taxon>
    </lineage>
</organism>
<dbReference type="InterPro" id="IPR027417">
    <property type="entry name" value="P-loop_NTPase"/>
</dbReference>
<dbReference type="SMART" id="SM00491">
    <property type="entry name" value="HELICc2"/>
    <property type="match status" value="1"/>
</dbReference>
<dbReference type="EMBL" id="JASSPP010000005">
    <property type="protein sequence ID" value="MDK9580694.1"/>
    <property type="molecule type" value="Genomic_DNA"/>
</dbReference>
<keyword evidence="3" id="KW-0378">Hydrolase</keyword>
<dbReference type="RefSeq" id="WP_285152968.1">
    <property type="nucleotide sequence ID" value="NZ_JASSPP010000005.1"/>
</dbReference>
<proteinExistence type="inferred from homology"/>
<dbReference type="PANTHER" id="PTHR11472">
    <property type="entry name" value="DNA REPAIR DEAD HELICASE RAD3/XP-D SUBFAMILY MEMBER"/>
    <property type="match status" value="1"/>
</dbReference>
<keyword evidence="3" id="KW-0347">Helicase</keyword>
<keyword evidence="4" id="KW-1185">Reference proteome</keyword>
<dbReference type="Proteomes" id="UP001225134">
    <property type="component" value="Unassembled WGS sequence"/>
</dbReference>
<sequence length="337" mass="39160">MKLNKFYDKKALKKSIDKIIETYELFEEINKKLLEYPMDEETKQEYLNYYSKIKDGYKIIQAFLEKDLKNSVRWFRINQANSDIEICITPLDISEKLKIIYQDRIVIMTSATLKIANSFSYINERLGLENFEKYTVESPFDYDKNMKILLSKNKFEPNSLEYLNYSIEFLNKYLNEKKEGTFILCTSYKQVELISKGLKLKDCNVLVQGQMSRKKMIEEFKNSKNAAILIGTDSFWEGVDVKGNKLKNIVILKLPFFVPNNPVNEALIEEIKKKGINPFINFQLPQAIIKLKQGVGRLIRSKSDSGEVIILDNRIKSKSYGALVLASLPSKTIELMI</sequence>
<accession>A0ABT7HJJ4</accession>
<evidence type="ECO:0000259" key="2">
    <source>
        <dbReference type="SMART" id="SM00491"/>
    </source>
</evidence>
<dbReference type="SUPFAM" id="SSF52540">
    <property type="entry name" value="P-loop containing nucleoside triphosphate hydrolases"/>
    <property type="match status" value="1"/>
</dbReference>
<protein>
    <submittedName>
        <fullName evidence="3">Helicase C-terminal domain-containing protein</fullName>
    </submittedName>
</protein>
<evidence type="ECO:0000313" key="3">
    <source>
        <dbReference type="EMBL" id="MDK9580694.1"/>
    </source>
</evidence>
<name>A0ABT7HJJ4_9FUSO</name>
<keyword evidence="3" id="KW-0547">Nucleotide-binding</keyword>
<dbReference type="InterPro" id="IPR045028">
    <property type="entry name" value="DinG/Rad3-like"/>
</dbReference>
<keyword evidence="3" id="KW-0067">ATP-binding</keyword>
<dbReference type="Gene3D" id="3.40.50.300">
    <property type="entry name" value="P-loop containing nucleotide triphosphate hydrolases"/>
    <property type="match status" value="1"/>
</dbReference>
<feature type="domain" description="ATP-dependent helicase C-terminal" evidence="2">
    <location>
        <begin position="188"/>
        <end position="317"/>
    </location>
</feature>
<gene>
    <name evidence="3" type="ORF">QQA45_04095</name>
</gene>
<evidence type="ECO:0000256" key="1">
    <source>
        <dbReference type="ARBA" id="ARBA00038058"/>
    </source>
</evidence>
<comment type="caution">
    <text evidence="3">The sequence shown here is derived from an EMBL/GenBank/DDBJ whole genome shotgun (WGS) entry which is preliminary data.</text>
</comment>